<dbReference type="SUPFAM" id="SSF48452">
    <property type="entry name" value="TPR-like"/>
    <property type="match status" value="2"/>
</dbReference>
<dbReference type="PANTHER" id="PTHR10098:SF108">
    <property type="entry name" value="TETRATRICOPEPTIDE REPEAT PROTEIN 28"/>
    <property type="match status" value="1"/>
</dbReference>
<dbReference type="InterPro" id="IPR024983">
    <property type="entry name" value="CHAT_dom"/>
</dbReference>
<keyword evidence="2" id="KW-0175">Coiled coil</keyword>
<dbReference type="Proteomes" id="UP000218287">
    <property type="component" value="Chromosome"/>
</dbReference>
<dbReference type="PANTHER" id="PTHR10098">
    <property type="entry name" value="RAPSYN-RELATED"/>
    <property type="match status" value="1"/>
</dbReference>
<gene>
    <name evidence="4" type="ORF">NIES21_25330</name>
</gene>
<feature type="repeat" description="TPR" evidence="1">
    <location>
        <begin position="108"/>
        <end position="141"/>
    </location>
</feature>
<feature type="coiled-coil region" evidence="2">
    <location>
        <begin position="293"/>
        <end position="320"/>
    </location>
</feature>
<dbReference type="Pfam" id="PF13424">
    <property type="entry name" value="TPR_12"/>
    <property type="match status" value="2"/>
</dbReference>
<feature type="coiled-coil region" evidence="2">
    <location>
        <begin position="204"/>
        <end position="231"/>
    </location>
</feature>
<evidence type="ECO:0000313" key="5">
    <source>
        <dbReference type="Proteomes" id="UP000218287"/>
    </source>
</evidence>
<feature type="repeat" description="TPR" evidence="1">
    <location>
        <begin position="148"/>
        <end position="181"/>
    </location>
</feature>
<organism evidence="4 5">
    <name type="scientific">Anabaenopsis circularis NIES-21</name>
    <dbReference type="NCBI Taxonomy" id="1085406"/>
    <lineage>
        <taxon>Bacteria</taxon>
        <taxon>Bacillati</taxon>
        <taxon>Cyanobacteriota</taxon>
        <taxon>Cyanophyceae</taxon>
        <taxon>Nostocales</taxon>
        <taxon>Nodulariaceae</taxon>
        <taxon>Anabaenopsis</taxon>
    </lineage>
</organism>
<dbReference type="Gene3D" id="1.25.40.10">
    <property type="entry name" value="Tetratricopeptide repeat domain"/>
    <property type="match status" value="1"/>
</dbReference>
<name>A0A1Z4GGT2_9CYAN</name>
<dbReference type="PROSITE" id="PS50005">
    <property type="entry name" value="TPR"/>
    <property type="match status" value="2"/>
</dbReference>
<evidence type="ECO:0000256" key="1">
    <source>
        <dbReference type="PROSITE-ProRule" id="PRU00339"/>
    </source>
</evidence>
<dbReference type="AlphaFoldDB" id="A0A1Z4GGT2"/>
<evidence type="ECO:0000256" key="2">
    <source>
        <dbReference type="SAM" id="Coils"/>
    </source>
</evidence>
<evidence type="ECO:0000259" key="3">
    <source>
        <dbReference type="Pfam" id="PF12770"/>
    </source>
</evidence>
<keyword evidence="5" id="KW-1185">Reference proteome</keyword>
<dbReference type="EMBL" id="AP018174">
    <property type="protein sequence ID" value="BAY16702.1"/>
    <property type="molecule type" value="Genomic_DNA"/>
</dbReference>
<dbReference type="InterPro" id="IPR011990">
    <property type="entry name" value="TPR-like_helical_dom_sf"/>
</dbReference>
<sequence length="756" mass="85260">MGDKQQALKFYNQSLPLAEQVGYKALEATTLDNIGSVYNELGDQNQALVFYIRSLFLRQEIGDKAGEANILNNIGGVFYIWGDKQQALKFFNQSLPIRRQVGDKAGEANTLSNIGGVHHALGDKQQALQFYNQSLLLSRQIGDKTQEAITLNNIGVVHNALSEKQQALKFFNQSLALSRQASDKSREVVTLSNIAYLEHDRGNLKQALTQIEAAINIIENLRTKITNEQLRTSYFASKQDVYQFYIDLLMQLHKQNPTQGYNAKGWQASEKSRARSLLELLTEANADIRQGVKPKLLAAERNLQQQLNAAEKRRLELYNSGKYTPEQAQLLEIEFTSLIKEHQDIQAQIRFTSPRYAALTQPQTPSVPEIQQQILDDDTLLLQYSLGEQRSYLWLVSKNSISSYELPKRADIEILVKQFNYLLKIRYYSFRANRKIGAESGLGAFRSSEVIAKLSQILLQPVADKLGNKRLLIVGDGALQYLPFAALPQPDTLDKKIQPLIVKHEIISLPSASTLAIIRREHKNRKIAPKTLAILADPVFSKDDDRLKSIVMQNVPPATNSKFSFDRLPFTRQEAEAILALIPKPQTLQALDFAANRAFITSPQLSDYRIIHLATHGIFDTENPTSSGIVLSLFDEKGKLENGFLRLQDIFNLKLPAELIVLSACQTGLSKEIKGEGLVGLTRGFMYAGSPRVLVSLWSVDDEATSELMQKFYTKILKQKLTPAAALRSAQLELWQEQDYSRPYYWAAFILQGEWK</sequence>
<protein>
    <submittedName>
        <fullName evidence="4">TPR domain protein</fullName>
    </submittedName>
</protein>
<dbReference type="InterPro" id="IPR019734">
    <property type="entry name" value="TPR_rpt"/>
</dbReference>
<keyword evidence="1" id="KW-0802">TPR repeat</keyword>
<evidence type="ECO:0000313" key="4">
    <source>
        <dbReference type="EMBL" id="BAY16702.1"/>
    </source>
</evidence>
<dbReference type="SMART" id="SM00028">
    <property type="entry name" value="TPR"/>
    <property type="match status" value="5"/>
</dbReference>
<reference evidence="4 5" key="1">
    <citation type="submission" date="2017-06" db="EMBL/GenBank/DDBJ databases">
        <title>Genome sequencing of cyanobaciteial culture collection at National Institute for Environmental Studies (NIES).</title>
        <authorList>
            <person name="Hirose Y."/>
            <person name="Shimura Y."/>
            <person name="Fujisawa T."/>
            <person name="Nakamura Y."/>
            <person name="Kawachi M."/>
        </authorList>
    </citation>
    <scope>NUCLEOTIDE SEQUENCE [LARGE SCALE GENOMIC DNA]</scope>
    <source>
        <strain evidence="4 5">NIES-21</strain>
    </source>
</reference>
<proteinExistence type="predicted"/>
<dbReference type="Pfam" id="PF12770">
    <property type="entry name" value="CHAT"/>
    <property type="match status" value="1"/>
</dbReference>
<feature type="domain" description="CHAT" evidence="3">
    <location>
        <begin position="450"/>
        <end position="754"/>
    </location>
</feature>
<accession>A0A1Z4GGT2</accession>